<feature type="transmembrane region" description="Helical" evidence="7">
    <location>
        <begin position="22"/>
        <end position="45"/>
    </location>
</feature>
<protein>
    <recommendedName>
        <fullName evidence="10">Polysulfide reductase</fullName>
    </recommendedName>
</protein>
<dbReference type="InterPro" id="IPR052049">
    <property type="entry name" value="Electron_transfer_protein"/>
</dbReference>
<feature type="transmembrane region" description="Helical" evidence="7">
    <location>
        <begin position="213"/>
        <end position="234"/>
    </location>
</feature>
<dbReference type="AlphaFoldDB" id="A0A4S4G7P7"/>
<evidence type="ECO:0000256" key="1">
    <source>
        <dbReference type="ARBA" id="ARBA00004651"/>
    </source>
</evidence>
<evidence type="ECO:0000256" key="3">
    <source>
        <dbReference type="ARBA" id="ARBA00022475"/>
    </source>
</evidence>
<evidence type="ECO:0000313" key="9">
    <source>
        <dbReference type="Proteomes" id="UP000308978"/>
    </source>
</evidence>
<keyword evidence="4 7" id="KW-0812">Transmembrane</keyword>
<evidence type="ECO:0000256" key="6">
    <source>
        <dbReference type="ARBA" id="ARBA00023136"/>
    </source>
</evidence>
<evidence type="ECO:0008006" key="10">
    <source>
        <dbReference type="Google" id="ProtNLM"/>
    </source>
</evidence>
<evidence type="ECO:0000313" key="8">
    <source>
        <dbReference type="EMBL" id="THG38911.1"/>
    </source>
</evidence>
<feature type="transmembrane region" description="Helical" evidence="7">
    <location>
        <begin position="167"/>
        <end position="192"/>
    </location>
</feature>
<dbReference type="Gene3D" id="1.20.1630.10">
    <property type="entry name" value="Formate dehydrogenase/DMSO reductase domain"/>
    <property type="match status" value="1"/>
</dbReference>
<keyword evidence="5 7" id="KW-1133">Transmembrane helix</keyword>
<feature type="transmembrane region" description="Helical" evidence="7">
    <location>
        <begin position="66"/>
        <end position="85"/>
    </location>
</feature>
<feature type="transmembrane region" description="Helical" evidence="7">
    <location>
        <begin position="254"/>
        <end position="275"/>
    </location>
</feature>
<dbReference type="PANTHER" id="PTHR34856">
    <property type="entry name" value="PROTEIN NRFD"/>
    <property type="match status" value="1"/>
</dbReference>
<evidence type="ECO:0000256" key="5">
    <source>
        <dbReference type="ARBA" id="ARBA00022989"/>
    </source>
</evidence>
<dbReference type="PANTHER" id="PTHR34856:SF2">
    <property type="entry name" value="PROTEIN NRFD"/>
    <property type="match status" value="1"/>
</dbReference>
<accession>A0A4S4G7P7</accession>
<feature type="transmembrane region" description="Helical" evidence="7">
    <location>
        <begin position="140"/>
        <end position="161"/>
    </location>
</feature>
<comment type="subcellular location">
    <subcellularLocation>
        <location evidence="1">Cell membrane</location>
        <topology evidence="1">Multi-pass membrane protein</topology>
    </subcellularLocation>
</comment>
<evidence type="ECO:0000256" key="7">
    <source>
        <dbReference type="SAM" id="Phobius"/>
    </source>
</evidence>
<keyword evidence="6 7" id="KW-0472">Membrane</keyword>
<dbReference type="Pfam" id="PF03916">
    <property type="entry name" value="NrfD"/>
    <property type="match status" value="1"/>
</dbReference>
<feature type="transmembrane region" description="Helical" evidence="7">
    <location>
        <begin position="287"/>
        <end position="305"/>
    </location>
</feature>
<evidence type="ECO:0000256" key="4">
    <source>
        <dbReference type="ARBA" id="ARBA00022692"/>
    </source>
</evidence>
<gene>
    <name evidence="8" type="ORF">E5986_01060</name>
</gene>
<reference evidence="8 9" key="1">
    <citation type="submission" date="2019-04" db="EMBL/GenBank/DDBJ databases">
        <title>Microbes associate with the intestines of laboratory mice.</title>
        <authorList>
            <person name="Navarre W."/>
            <person name="Wong E."/>
            <person name="Huang K.C."/>
            <person name="Tropini C."/>
            <person name="Ng K."/>
            <person name="Yu B."/>
        </authorList>
    </citation>
    <scope>NUCLEOTIDE SEQUENCE [LARGE SCALE GENOMIC DNA]</scope>
    <source>
        <strain evidence="8 9">NM80_B27</strain>
    </source>
</reference>
<organism evidence="8 9">
    <name type="scientific">Adlercreutzia caecimuris</name>
    <dbReference type="NCBI Taxonomy" id="671266"/>
    <lineage>
        <taxon>Bacteria</taxon>
        <taxon>Bacillati</taxon>
        <taxon>Actinomycetota</taxon>
        <taxon>Coriobacteriia</taxon>
        <taxon>Eggerthellales</taxon>
        <taxon>Eggerthellaceae</taxon>
        <taxon>Adlercreutzia</taxon>
    </lineage>
</organism>
<evidence type="ECO:0000256" key="2">
    <source>
        <dbReference type="ARBA" id="ARBA00008929"/>
    </source>
</evidence>
<keyword evidence="3" id="KW-1003">Cell membrane</keyword>
<name>A0A4S4G7P7_9ACTN</name>
<dbReference type="Proteomes" id="UP000308978">
    <property type="component" value="Unassembled WGS sequence"/>
</dbReference>
<comment type="similarity">
    <text evidence="2">Belongs to the NrfD family.</text>
</comment>
<dbReference type="GO" id="GO:0005886">
    <property type="term" value="C:plasma membrane"/>
    <property type="evidence" value="ECO:0007669"/>
    <property type="project" value="UniProtKB-SubCell"/>
</dbReference>
<comment type="caution">
    <text evidence="8">The sequence shown here is derived from an EMBL/GenBank/DDBJ whole genome shotgun (WGS) entry which is preliminary data.</text>
</comment>
<proteinExistence type="inferred from homology"/>
<feature type="transmembrane region" description="Helical" evidence="7">
    <location>
        <begin position="105"/>
        <end position="128"/>
    </location>
</feature>
<dbReference type="EMBL" id="SSTJ01000001">
    <property type="protein sequence ID" value="THG38911.1"/>
    <property type="molecule type" value="Genomic_DNA"/>
</dbReference>
<dbReference type="InterPro" id="IPR005614">
    <property type="entry name" value="NrfD-like"/>
</dbReference>
<sequence>MRLQSHCQNELQWETVLYGTLVIAYLFLGGAAGGAFLVTAVWSLALHRKPLGRSHALRREFRVLRGRSYAIAALALASSMLCLLWDLDYPERALLIFTSAQPTVLTFGACALSALLGVGTLLALANLLHLRIFSGRIKHILDSACALLAAAVMEYTGVFLYSNIGIAFWHSLALIGLFFCSALSSGLSLVMLIDYFSRGEAPHVNAVRSLQKWHLACLAAELVFLAIFLLAAKANPAAAPSLALLLSDAIFPTALIGALGFGIVLPFALETYALLCKEQRSLPVSDFVCLIGALCLRWTVIVCGVH</sequence>